<dbReference type="Gene3D" id="1.25.20.10">
    <property type="entry name" value="Bacterial muramidases"/>
    <property type="match status" value="1"/>
</dbReference>
<feature type="compositionally biased region" description="Low complexity" evidence="1">
    <location>
        <begin position="50"/>
        <end position="67"/>
    </location>
</feature>
<sequence length="381" mass="41618">MTKLPQKSHPPTTTPRPSRARAFPHRALTFAASILLISTALLWLTTNTNTNTNTNHSSNSSTRSPSHTHPRENTPISPHLLQSLTTTLTSLTNEPDETLRLQNLTTYLHSISPTNIRPTLEALRHLLALTDQSPSNSPTLPLITTSQSEVEPLTIPDPSGSNHRSLGTSFSLLLHHWTTLDPAAASLWTQHLPPGQLRDQSLADVAIEWSNLNLTESTKWAQQLPNPTDRDTTLLTIAAEALRTDPLTSLQLTTTLPQSPERDTFLTHAAMEWATQDLSSALEWARQIPSNNDNSPLRQTLISAIATAWSDTDPESAARLAALDLPAGRPQSDAVIAIITRWAQTNPQAATQWAQQLPPGTLQQTAFDSLNSLANARTTTP</sequence>
<feature type="region of interest" description="Disordered" evidence="1">
    <location>
        <begin position="50"/>
        <end position="78"/>
    </location>
</feature>
<proteinExistence type="predicted"/>
<accession>A0ABU9AV50</accession>
<evidence type="ECO:0000256" key="1">
    <source>
        <dbReference type="SAM" id="MobiDB-lite"/>
    </source>
</evidence>
<dbReference type="EMBL" id="JBBUKT010000005">
    <property type="protein sequence ID" value="MEK7951626.1"/>
    <property type="molecule type" value="Genomic_DNA"/>
</dbReference>
<dbReference type="RefSeq" id="WP_341405268.1">
    <property type="nucleotide sequence ID" value="NZ_JBBUKT010000005.1"/>
</dbReference>
<feature type="region of interest" description="Disordered" evidence="1">
    <location>
        <begin position="1"/>
        <end position="22"/>
    </location>
</feature>
<comment type="caution">
    <text evidence="2">The sequence shown here is derived from an EMBL/GenBank/DDBJ whole genome shotgun (WGS) entry which is preliminary data.</text>
</comment>
<protein>
    <recommendedName>
        <fullName evidence="4">HEAT repeat domain-containing protein</fullName>
    </recommendedName>
</protein>
<organism evidence="2 3">
    <name type="scientific">Luteolibacter soli</name>
    <dbReference type="NCBI Taxonomy" id="3135280"/>
    <lineage>
        <taxon>Bacteria</taxon>
        <taxon>Pseudomonadati</taxon>
        <taxon>Verrucomicrobiota</taxon>
        <taxon>Verrucomicrobiia</taxon>
        <taxon>Verrucomicrobiales</taxon>
        <taxon>Verrucomicrobiaceae</taxon>
        <taxon>Luteolibacter</taxon>
    </lineage>
</organism>
<dbReference type="Proteomes" id="UP001371305">
    <property type="component" value="Unassembled WGS sequence"/>
</dbReference>
<keyword evidence="3" id="KW-1185">Reference proteome</keyword>
<evidence type="ECO:0000313" key="2">
    <source>
        <dbReference type="EMBL" id="MEK7951626.1"/>
    </source>
</evidence>
<evidence type="ECO:0008006" key="4">
    <source>
        <dbReference type="Google" id="ProtNLM"/>
    </source>
</evidence>
<name>A0ABU9AV50_9BACT</name>
<reference evidence="2 3" key="1">
    <citation type="submission" date="2024-04" db="EMBL/GenBank/DDBJ databases">
        <title>Luteolibacter sp. isolated from soil.</title>
        <authorList>
            <person name="An J."/>
        </authorList>
    </citation>
    <scope>NUCLEOTIDE SEQUENCE [LARGE SCALE GENOMIC DNA]</scope>
    <source>
        <strain evidence="2 3">Y139</strain>
    </source>
</reference>
<gene>
    <name evidence="2" type="ORF">WKV53_14005</name>
</gene>
<evidence type="ECO:0000313" key="3">
    <source>
        <dbReference type="Proteomes" id="UP001371305"/>
    </source>
</evidence>